<dbReference type="EMBL" id="WHZZ01000001">
    <property type="protein sequence ID" value="MQL47085.1"/>
    <property type="molecule type" value="Genomic_DNA"/>
</dbReference>
<reference evidence="1 2" key="1">
    <citation type="journal article" date="2019" name="Nature">
        <title>A new antibiotic selectively kills Gram-negative pathogens.</title>
        <authorList>
            <person name="Imai Y."/>
            <person name="Meyer K.J."/>
            <person name="Iinishi A."/>
            <person name="Favre-Godal Q."/>
            <person name="Green R."/>
            <person name="Manuse S."/>
            <person name="Caboni M."/>
            <person name="Mori M."/>
            <person name="Niles S."/>
            <person name="Ghiglieri M."/>
            <person name="Honrao C."/>
            <person name="Ma X."/>
            <person name="Guo J.J."/>
            <person name="Makriyannis A."/>
            <person name="Linares-Otoya L."/>
            <person name="Boehringer N."/>
            <person name="Wuisan Z.G."/>
            <person name="Kaur H."/>
            <person name="Wu R."/>
            <person name="Mateus A."/>
            <person name="Typas A."/>
            <person name="Savitski M.M."/>
            <person name="Espinoza J.L."/>
            <person name="O'Rourke A."/>
            <person name="Nelson K.E."/>
            <person name="Hiller S."/>
            <person name="Noinaj N."/>
            <person name="Schaeberle T.F."/>
            <person name="D'Onofrio A."/>
            <person name="Lewis K."/>
        </authorList>
    </citation>
    <scope>NUCLEOTIDE SEQUENCE [LARGE SCALE GENOMIC DNA]</scope>
    <source>
        <strain evidence="1 2">HGB 1456</strain>
    </source>
</reference>
<name>A0A7C9KFT3_9GAMM</name>
<sequence>MTAAIEKNKSFFEDEVLSSLKYLSENFNIAFSDKLKINYNWKVFANYFLCVDAIKEQDQKNAEIFLKSALNNLSTHSPNTMVPGRPEILVITDANISEEVAKTLKDIYDKPDNDVNDDGVYAFGPFMGNSEEEITKIHQSLDLMKSVSPYYYNFVNSLIKHIVLVGQTERGGIKSGSTLKTLGCIIISPNTKEEISSINQYIEDLVHEASHSKLFLEQTKDQLVYNPVENLYTAPFRKDKRPMSGIYHANYVLGNIVSYFRQAVKVSSKNDLNNNTKFLERALTRYNETYNIIEQYGDLTERGYAIFKEMKERVDQCLN</sequence>
<protein>
    <recommendedName>
        <fullName evidence="3">HEXXH motif domain-containing protein</fullName>
    </recommendedName>
</protein>
<proteinExistence type="predicted"/>
<evidence type="ECO:0000313" key="2">
    <source>
        <dbReference type="Proteomes" id="UP000481739"/>
    </source>
</evidence>
<evidence type="ECO:0000313" key="1">
    <source>
        <dbReference type="EMBL" id="MQL47085.1"/>
    </source>
</evidence>
<organism evidence="1 2">
    <name type="scientific">Photorhabdus khanii</name>
    <dbReference type="NCBI Taxonomy" id="1004150"/>
    <lineage>
        <taxon>Bacteria</taxon>
        <taxon>Pseudomonadati</taxon>
        <taxon>Pseudomonadota</taxon>
        <taxon>Gammaproteobacteria</taxon>
        <taxon>Enterobacterales</taxon>
        <taxon>Morganellaceae</taxon>
        <taxon>Photorhabdus</taxon>
    </lineage>
</organism>
<evidence type="ECO:0008006" key="3">
    <source>
        <dbReference type="Google" id="ProtNLM"/>
    </source>
</evidence>
<dbReference type="RefSeq" id="WP_152961950.1">
    <property type="nucleotide sequence ID" value="NZ_CAWOZU010000011.1"/>
</dbReference>
<dbReference type="AlphaFoldDB" id="A0A7C9KFT3"/>
<dbReference type="Proteomes" id="UP000481739">
    <property type="component" value="Unassembled WGS sequence"/>
</dbReference>
<gene>
    <name evidence="1" type="ORF">GEA64_03365</name>
</gene>
<dbReference type="InterPro" id="IPR026337">
    <property type="entry name" value="AKG_HExxH"/>
</dbReference>
<dbReference type="NCBIfam" id="TIGR04267">
    <property type="entry name" value="mod_HExxH"/>
    <property type="match status" value="1"/>
</dbReference>
<accession>A0A7C9KFT3</accession>
<comment type="caution">
    <text evidence="1">The sequence shown here is derived from an EMBL/GenBank/DDBJ whole genome shotgun (WGS) entry which is preliminary data.</text>
</comment>